<dbReference type="EMBL" id="JAUIRO010000005">
    <property type="protein sequence ID" value="KAK0712838.1"/>
    <property type="molecule type" value="Genomic_DNA"/>
</dbReference>
<dbReference type="GeneID" id="85330747"/>
<dbReference type="GO" id="GO:0016491">
    <property type="term" value="F:oxidoreductase activity"/>
    <property type="evidence" value="ECO:0007669"/>
    <property type="project" value="UniProtKB-KW"/>
</dbReference>
<accession>A0AA40ABI6</accession>
<evidence type="ECO:0008006" key="6">
    <source>
        <dbReference type="Google" id="ProtNLM"/>
    </source>
</evidence>
<protein>
    <recommendedName>
        <fullName evidence="6">NAD(P)-binding protein</fullName>
    </recommendedName>
</protein>
<dbReference type="AlphaFoldDB" id="A0AA40ABI6"/>
<dbReference type="Gene3D" id="3.40.50.720">
    <property type="entry name" value="NAD(P)-binding Rossmann-like Domain"/>
    <property type="match status" value="1"/>
</dbReference>
<comment type="caution">
    <text evidence="4">The sequence shown here is derived from an EMBL/GenBank/DDBJ whole genome shotgun (WGS) entry which is preliminary data.</text>
</comment>
<dbReference type="RefSeq" id="XP_060294161.1">
    <property type="nucleotide sequence ID" value="XM_060447477.1"/>
</dbReference>
<keyword evidence="5" id="KW-1185">Reference proteome</keyword>
<dbReference type="Proteomes" id="UP001172101">
    <property type="component" value="Unassembled WGS sequence"/>
</dbReference>
<reference evidence="4" key="1">
    <citation type="submission" date="2023-06" db="EMBL/GenBank/DDBJ databases">
        <title>Genome-scale phylogeny and comparative genomics of the fungal order Sordariales.</title>
        <authorList>
            <consortium name="Lawrence Berkeley National Laboratory"/>
            <person name="Hensen N."/>
            <person name="Bonometti L."/>
            <person name="Westerberg I."/>
            <person name="Brannstrom I.O."/>
            <person name="Guillou S."/>
            <person name="Cros-Aarteil S."/>
            <person name="Calhoun S."/>
            <person name="Haridas S."/>
            <person name="Kuo A."/>
            <person name="Mondo S."/>
            <person name="Pangilinan J."/>
            <person name="Riley R."/>
            <person name="LaButti K."/>
            <person name="Andreopoulos B."/>
            <person name="Lipzen A."/>
            <person name="Chen C."/>
            <person name="Yanf M."/>
            <person name="Daum C."/>
            <person name="Ng V."/>
            <person name="Clum A."/>
            <person name="Steindorff A."/>
            <person name="Ohm R."/>
            <person name="Martin F."/>
            <person name="Silar P."/>
            <person name="Natvig D."/>
            <person name="Lalanne C."/>
            <person name="Gautier V."/>
            <person name="Ament-velasquez S.L."/>
            <person name="Kruys A."/>
            <person name="Hutchinson M.I."/>
            <person name="Powell A.J."/>
            <person name="Barry K."/>
            <person name="Miller A.N."/>
            <person name="Grigoriev I.V."/>
            <person name="Debuchy R."/>
            <person name="Gladieux P."/>
            <person name="Thoren M.H."/>
            <person name="Johannesson H."/>
        </authorList>
    </citation>
    <scope>NUCLEOTIDE SEQUENCE</scope>
    <source>
        <strain evidence="4">SMH2392-1A</strain>
    </source>
</reference>
<dbReference type="Pfam" id="PF00106">
    <property type="entry name" value="adh_short"/>
    <property type="match status" value="1"/>
</dbReference>
<dbReference type="PRINTS" id="PR00081">
    <property type="entry name" value="GDHRDH"/>
</dbReference>
<sequence>MAPLVWLVTGTTSGIGRALIEHIVARGDKVIASGRRVEEKLGALKSESLALLELDITAGRAAIAAKMAEAWAVFGHIDVLLNNAGASAMCSAEEATDEYIDKLFAVNLFGPMHVTQALLPYLRERAASVPTSSPRIGFTSSSTAWTSLPFLSHYAASKAALSAYVEALDKEVSSLGIRCAAFECGGFPTHLGQPRADGDAAFGGQGGTALPAVYGPGLAALGGMFMSDPMAFMPGALEKVAPLIVDVLKRDGAELVAGKPWAVRVWFGSDAYASVKQKCDEVLVLLDEFKDVAYATDRDGYDHVTRPEYLKATSILEK</sequence>
<dbReference type="SUPFAM" id="SSF51735">
    <property type="entry name" value="NAD(P)-binding Rossmann-fold domains"/>
    <property type="match status" value="1"/>
</dbReference>
<dbReference type="InterPro" id="IPR036291">
    <property type="entry name" value="NAD(P)-bd_dom_sf"/>
</dbReference>
<dbReference type="InterPro" id="IPR051911">
    <property type="entry name" value="SDR_oxidoreductase"/>
</dbReference>
<name>A0AA40ABI6_9PEZI</name>
<keyword evidence="2" id="KW-0560">Oxidoreductase</keyword>
<comment type="similarity">
    <text evidence="1 3">Belongs to the short-chain dehydrogenases/reductases (SDR) family.</text>
</comment>
<evidence type="ECO:0000256" key="3">
    <source>
        <dbReference type="RuleBase" id="RU000363"/>
    </source>
</evidence>
<proteinExistence type="inferred from homology"/>
<dbReference type="PANTHER" id="PTHR43976">
    <property type="entry name" value="SHORT CHAIN DEHYDROGENASE"/>
    <property type="match status" value="1"/>
</dbReference>
<organism evidence="4 5">
    <name type="scientific">Lasiosphaeria miniovina</name>
    <dbReference type="NCBI Taxonomy" id="1954250"/>
    <lineage>
        <taxon>Eukaryota</taxon>
        <taxon>Fungi</taxon>
        <taxon>Dikarya</taxon>
        <taxon>Ascomycota</taxon>
        <taxon>Pezizomycotina</taxon>
        <taxon>Sordariomycetes</taxon>
        <taxon>Sordariomycetidae</taxon>
        <taxon>Sordariales</taxon>
        <taxon>Lasiosphaeriaceae</taxon>
        <taxon>Lasiosphaeria</taxon>
    </lineage>
</organism>
<evidence type="ECO:0000256" key="2">
    <source>
        <dbReference type="ARBA" id="ARBA00023002"/>
    </source>
</evidence>
<dbReference type="PRINTS" id="PR00080">
    <property type="entry name" value="SDRFAMILY"/>
</dbReference>
<evidence type="ECO:0000256" key="1">
    <source>
        <dbReference type="ARBA" id="ARBA00006484"/>
    </source>
</evidence>
<dbReference type="InterPro" id="IPR002347">
    <property type="entry name" value="SDR_fam"/>
</dbReference>
<evidence type="ECO:0000313" key="4">
    <source>
        <dbReference type="EMBL" id="KAK0712838.1"/>
    </source>
</evidence>
<evidence type="ECO:0000313" key="5">
    <source>
        <dbReference type="Proteomes" id="UP001172101"/>
    </source>
</evidence>
<gene>
    <name evidence="4" type="ORF">B0T26DRAFT_832007</name>
</gene>
<dbReference type="PANTHER" id="PTHR43976:SF16">
    <property type="entry name" value="SHORT-CHAIN DEHYDROGENASE_REDUCTASE FAMILY PROTEIN"/>
    <property type="match status" value="1"/>
</dbReference>